<dbReference type="EMBL" id="MRZV01000096">
    <property type="protein sequence ID" value="PIK58988.1"/>
    <property type="molecule type" value="Genomic_DNA"/>
</dbReference>
<reference evidence="3 4" key="1">
    <citation type="journal article" date="2017" name="PLoS Biol.">
        <title>The sea cucumber genome provides insights into morphological evolution and visceral regeneration.</title>
        <authorList>
            <person name="Zhang X."/>
            <person name="Sun L."/>
            <person name="Yuan J."/>
            <person name="Sun Y."/>
            <person name="Gao Y."/>
            <person name="Zhang L."/>
            <person name="Li S."/>
            <person name="Dai H."/>
            <person name="Hamel J.F."/>
            <person name="Liu C."/>
            <person name="Yu Y."/>
            <person name="Liu S."/>
            <person name="Lin W."/>
            <person name="Guo K."/>
            <person name="Jin S."/>
            <person name="Xu P."/>
            <person name="Storey K.B."/>
            <person name="Huan P."/>
            <person name="Zhang T."/>
            <person name="Zhou Y."/>
            <person name="Zhang J."/>
            <person name="Lin C."/>
            <person name="Li X."/>
            <person name="Xing L."/>
            <person name="Huo D."/>
            <person name="Sun M."/>
            <person name="Wang L."/>
            <person name="Mercier A."/>
            <person name="Li F."/>
            <person name="Yang H."/>
            <person name="Xiang J."/>
        </authorList>
    </citation>
    <scope>NUCLEOTIDE SEQUENCE [LARGE SCALE GENOMIC DNA]</scope>
    <source>
        <strain evidence="3">Shaxun</strain>
        <tissue evidence="3">Muscle</tissue>
    </source>
</reference>
<proteinExistence type="predicted"/>
<feature type="coiled-coil region" evidence="1">
    <location>
        <begin position="94"/>
        <end position="128"/>
    </location>
</feature>
<gene>
    <name evidence="3" type="ORF">BSL78_04088</name>
</gene>
<evidence type="ECO:0000256" key="1">
    <source>
        <dbReference type="SAM" id="Coils"/>
    </source>
</evidence>
<evidence type="ECO:0000256" key="2">
    <source>
        <dbReference type="SAM" id="MobiDB-lite"/>
    </source>
</evidence>
<dbReference type="Proteomes" id="UP000230750">
    <property type="component" value="Unassembled WGS sequence"/>
</dbReference>
<feature type="region of interest" description="Disordered" evidence="2">
    <location>
        <begin position="1"/>
        <end position="32"/>
    </location>
</feature>
<evidence type="ECO:0000313" key="3">
    <source>
        <dbReference type="EMBL" id="PIK58988.1"/>
    </source>
</evidence>
<accession>A0A2G8LFF8</accession>
<organism evidence="3 4">
    <name type="scientific">Stichopus japonicus</name>
    <name type="common">Sea cucumber</name>
    <dbReference type="NCBI Taxonomy" id="307972"/>
    <lineage>
        <taxon>Eukaryota</taxon>
        <taxon>Metazoa</taxon>
        <taxon>Echinodermata</taxon>
        <taxon>Eleutherozoa</taxon>
        <taxon>Echinozoa</taxon>
        <taxon>Holothuroidea</taxon>
        <taxon>Aspidochirotacea</taxon>
        <taxon>Aspidochirotida</taxon>
        <taxon>Stichopodidae</taxon>
        <taxon>Apostichopus</taxon>
    </lineage>
</organism>
<evidence type="ECO:0000313" key="4">
    <source>
        <dbReference type="Proteomes" id="UP000230750"/>
    </source>
</evidence>
<comment type="caution">
    <text evidence="3">The sequence shown here is derived from an EMBL/GenBank/DDBJ whole genome shotgun (WGS) entry which is preliminary data.</text>
</comment>
<keyword evidence="1" id="KW-0175">Coiled coil</keyword>
<dbReference type="AlphaFoldDB" id="A0A2G8LFF8"/>
<keyword evidence="4" id="KW-1185">Reference proteome</keyword>
<name>A0A2G8LFF8_STIJA</name>
<protein>
    <submittedName>
        <fullName evidence="3">Putative MORC family CW-type zinc finger protein 2A</fullName>
    </submittedName>
</protein>
<sequence length="162" mass="18955">MKARIEALEKENKDLLEEQGRNKETLEKSKKEDEKKKLTLNSLCDGYRKCLRYFLPPSWHMTKTQVGKLTPEELVTFDLNGVFEHYEKNLRELVGGYHTRAENKEQEAKEMEEKLHNVRRMVAQLLRTMTDTQDDLLPENQEGDEVDEILAVCLKEATQSSQ</sequence>
<dbReference type="OrthoDB" id="10251809at2759"/>